<dbReference type="Gene3D" id="3.30.9.10">
    <property type="entry name" value="D-Amino Acid Oxidase, subunit A, domain 2"/>
    <property type="match status" value="1"/>
</dbReference>
<evidence type="ECO:0000313" key="3">
    <source>
        <dbReference type="EMBL" id="PLW70815.1"/>
    </source>
</evidence>
<sequence length="398" mass="43423">MGSPVLNTDIAIIGGGIAGLWTLNQLRNRGFNAVLFEQGALGSNQTIASQGMIHGGIKYALSGAWSGSSEAISAMPAIWRSCLHGKGKVDLRACNVLSENFYLWSHTGLTSRVSSFFASKMLRGRVEKLSRENYPAPLRSPQFKGQAYRLVDLVLDVPSLVKALADQHQEAIFSIDWSTASLHVEDRQARLQTPDCELRPRQLLLTAGTGNEELVAALGGAEPAMQRRPLQQVLVKHQYSEPFYSHCTGASSSPRLTISSHRTSRGEPVWYLGGELATEGADLPGPELITRARQEMEELMPWIDFGECQWRTLRLDRGEPRQSALLRPDSAFVGAVDSVDNTLVAWPTKLSLSPNLADEIELALAERGIEPGPAVDLAPLHAMGQPAVAETCWDSLFS</sequence>
<dbReference type="Pfam" id="PF01266">
    <property type="entry name" value="DAO"/>
    <property type="match status" value="1"/>
</dbReference>
<dbReference type="InterPro" id="IPR006076">
    <property type="entry name" value="FAD-dep_OxRdtase"/>
</dbReference>
<dbReference type="GO" id="GO:0016491">
    <property type="term" value="F:oxidoreductase activity"/>
    <property type="evidence" value="ECO:0007669"/>
    <property type="project" value="UniProtKB-KW"/>
</dbReference>
<reference evidence="3 4" key="1">
    <citation type="submission" date="2018-01" db="EMBL/GenBank/DDBJ databases">
        <title>The draft genome sequence of Halioglobus lutimaris HF004.</title>
        <authorList>
            <person name="Du Z.-J."/>
            <person name="Shi M.-J."/>
        </authorList>
    </citation>
    <scope>NUCLEOTIDE SEQUENCE [LARGE SCALE GENOMIC DNA]</scope>
    <source>
        <strain evidence="3 4">HF004</strain>
    </source>
</reference>
<dbReference type="InterPro" id="IPR036188">
    <property type="entry name" value="FAD/NAD-bd_sf"/>
</dbReference>
<proteinExistence type="predicted"/>
<evidence type="ECO:0000256" key="1">
    <source>
        <dbReference type="ARBA" id="ARBA00023002"/>
    </source>
</evidence>
<keyword evidence="1" id="KW-0560">Oxidoreductase</keyword>
<keyword evidence="4" id="KW-1185">Reference proteome</keyword>
<evidence type="ECO:0000313" key="4">
    <source>
        <dbReference type="Proteomes" id="UP000235005"/>
    </source>
</evidence>
<gene>
    <name evidence="3" type="ORF">C0039_01410</name>
</gene>
<comment type="caution">
    <text evidence="3">The sequence shown here is derived from an EMBL/GenBank/DDBJ whole genome shotgun (WGS) entry which is preliminary data.</text>
</comment>
<dbReference type="AlphaFoldDB" id="A0A2N5X8J8"/>
<organism evidence="3 4">
    <name type="scientific">Pseudohalioglobus lutimaris</name>
    <dbReference type="NCBI Taxonomy" id="1737061"/>
    <lineage>
        <taxon>Bacteria</taxon>
        <taxon>Pseudomonadati</taxon>
        <taxon>Pseudomonadota</taxon>
        <taxon>Gammaproteobacteria</taxon>
        <taxon>Cellvibrionales</taxon>
        <taxon>Halieaceae</taxon>
        <taxon>Pseudohalioglobus</taxon>
    </lineage>
</organism>
<dbReference type="SUPFAM" id="SSF51905">
    <property type="entry name" value="FAD/NAD(P)-binding domain"/>
    <property type="match status" value="1"/>
</dbReference>
<protein>
    <submittedName>
        <fullName evidence="3">FAD-dependent oxidoreductase</fullName>
    </submittedName>
</protein>
<evidence type="ECO:0000259" key="2">
    <source>
        <dbReference type="Pfam" id="PF01266"/>
    </source>
</evidence>
<name>A0A2N5X8J8_9GAMM</name>
<dbReference type="EMBL" id="PKUS01000001">
    <property type="protein sequence ID" value="PLW70815.1"/>
    <property type="molecule type" value="Genomic_DNA"/>
</dbReference>
<dbReference type="Gene3D" id="3.50.50.60">
    <property type="entry name" value="FAD/NAD(P)-binding domain"/>
    <property type="match status" value="1"/>
</dbReference>
<dbReference type="Proteomes" id="UP000235005">
    <property type="component" value="Unassembled WGS sequence"/>
</dbReference>
<accession>A0A2N5X8J8</accession>
<dbReference type="RefSeq" id="WP_075999672.1">
    <property type="nucleotide sequence ID" value="NZ_PKUS01000001.1"/>
</dbReference>
<dbReference type="OrthoDB" id="211690at2"/>
<feature type="domain" description="FAD dependent oxidoreductase" evidence="2">
    <location>
        <begin position="9"/>
        <end position="302"/>
    </location>
</feature>